<dbReference type="FunFam" id="1.10.357.30:FF:000004">
    <property type="entry name" value="Exocyst complex component SEC15"/>
    <property type="match status" value="1"/>
</dbReference>
<keyword evidence="3 5" id="KW-0268">Exocytosis</keyword>
<dbReference type="Pfam" id="PF04091">
    <property type="entry name" value="Sec15_C"/>
    <property type="match status" value="1"/>
</dbReference>
<dbReference type="InterPro" id="IPR007225">
    <property type="entry name" value="EXOC6/Sec15"/>
</dbReference>
<dbReference type="InterPro" id="IPR046361">
    <property type="entry name" value="EXOC6/Sec15_C"/>
</dbReference>
<dbReference type="Proteomes" id="UP000443090">
    <property type="component" value="Unassembled WGS sequence"/>
</dbReference>
<evidence type="ECO:0000259" key="7">
    <source>
        <dbReference type="Pfam" id="PF20651"/>
    </source>
</evidence>
<dbReference type="PANTHER" id="PTHR12702">
    <property type="entry name" value="SEC15"/>
    <property type="match status" value="1"/>
</dbReference>
<organism evidence="8 9">
    <name type="scientific">Lachnellula occidentalis</name>
    <dbReference type="NCBI Taxonomy" id="215460"/>
    <lineage>
        <taxon>Eukaryota</taxon>
        <taxon>Fungi</taxon>
        <taxon>Dikarya</taxon>
        <taxon>Ascomycota</taxon>
        <taxon>Pezizomycotina</taxon>
        <taxon>Leotiomycetes</taxon>
        <taxon>Helotiales</taxon>
        <taxon>Lachnaceae</taxon>
        <taxon>Lachnellula</taxon>
    </lineage>
</organism>
<dbReference type="InterPro" id="IPR042044">
    <property type="entry name" value="EXOC6PINT-1/Sec15/Tip20_C_dom2"/>
</dbReference>
<name>A0A8H8UHI6_9HELO</name>
<accession>A0A8H8UHI6</accession>
<dbReference type="Pfam" id="PF20651">
    <property type="entry name" value="EXOC6_Sec15_N"/>
    <property type="match status" value="1"/>
</dbReference>
<dbReference type="OrthoDB" id="10267033at2759"/>
<dbReference type="PIRSF" id="PIRSF025007">
    <property type="entry name" value="Sec15"/>
    <property type="match status" value="1"/>
</dbReference>
<dbReference type="GO" id="GO:0006893">
    <property type="term" value="P:Golgi to plasma membrane transport"/>
    <property type="evidence" value="ECO:0007669"/>
    <property type="project" value="TreeGrafter"/>
</dbReference>
<comment type="similarity">
    <text evidence="1 5">Belongs to the SEC15 family.</text>
</comment>
<dbReference type="Gene3D" id="1.10.357.30">
    <property type="entry name" value="Exocyst complex subunit Sec15 C-terminal domain, N-terminal subdomain"/>
    <property type="match status" value="1"/>
</dbReference>
<dbReference type="GO" id="GO:0006886">
    <property type="term" value="P:intracellular protein transport"/>
    <property type="evidence" value="ECO:0007669"/>
    <property type="project" value="InterPro"/>
</dbReference>
<dbReference type="FunFam" id="1.20.58.670:FF:000004">
    <property type="entry name" value="Exocyst complex component SEC15"/>
    <property type="match status" value="1"/>
</dbReference>
<dbReference type="EMBL" id="QGMI01000238">
    <property type="protein sequence ID" value="TVY44335.1"/>
    <property type="molecule type" value="Genomic_DNA"/>
</dbReference>
<sequence length="802" mass="91360">MPRKAPQYDDYRVAVQQIILSSSDTDYLDQLIPALKDATNSNRTAGLMQSLSQYADEREADIERIGLTKHDEFLKSVNQLQQVREGTVNLTSEILKLNQSIQASTEKLAAQKEALVDTRAIRQNIAEASEALKESLKVLHAVNQAHELIRKKKYYGALKALDDLQNEHLIPTIQNKYATQHKLADIIQKSIPASQKAISEAVMADLNLWLYRIRETSQFLGEVAFYHTELRRTRQKERMEANPILRNFKLNSAIELVFDESQEYDVLDNEELQVDFSPLFECLHIHEALGQSDKFKVEYSATRRQQKDLLLPNSVNLLEDDENSLSSLLEAIAGFAIIEKATMRRAHNLRSPVDASPNANCLDNEVDELWDSMCNSAIGLISKALDKVDNAEILLKIKGVIALFIQTMDGWGYSVSTLDSFLLKLFEKYAELLKRRFSDDFQEIVSTDDYMPMPISNTDEYNKVVNVSWFTPDKTIEELTFPCVLPFSQMYPLCCIDIRNFLNQFYFFSDDHFQHPSVIDETLKKSLDQLLSEKVCNSLVERLSSQYLGQIVQILINLEHFETACKELEKLLADARSPTSAGGPIVLDATEEFRSNKKTAEKRIFELVNSKIDDLVETAEYDWMAPSLKSEPSNYMQTLTRYLSNIMNSTLLGLPREIKELIYFDALSHAANMILALPLSPEVKKINPNGVAALAKDVAYLANFVDSLENALILKENLDELQQTVYLMQTENPDEFYDVSSRNKKFGRVDAVNGPRILEKYETYLRSLDALADFIYRLTHSVQSPTTRTDRLANFSSRFGMG</sequence>
<keyword evidence="4" id="KW-0175">Coiled coil</keyword>
<dbReference type="InterPro" id="IPR042045">
    <property type="entry name" value="EXOC6/Sec15_C_dom1"/>
</dbReference>
<evidence type="ECO:0000313" key="9">
    <source>
        <dbReference type="Proteomes" id="UP000443090"/>
    </source>
</evidence>
<dbReference type="AlphaFoldDB" id="A0A8H8UHI6"/>
<dbReference type="GO" id="GO:0090522">
    <property type="term" value="P:vesicle tethering involved in exocytosis"/>
    <property type="evidence" value="ECO:0007669"/>
    <property type="project" value="UniProtKB-UniRule"/>
</dbReference>
<dbReference type="PANTHER" id="PTHR12702:SF0">
    <property type="entry name" value="EXOCYST COMPLEX COMPONENT 6"/>
    <property type="match status" value="1"/>
</dbReference>
<evidence type="ECO:0000256" key="4">
    <source>
        <dbReference type="ARBA" id="ARBA00023054"/>
    </source>
</evidence>
<proteinExistence type="inferred from homology"/>
<dbReference type="Gene3D" id="1.20.58.670">
    <property type="entry name" value="Dsl1p vesicle tethering complex, Tip20p subunit, domain D"/>
    <property type="match status" value="1"/>
</dbReference>
<dbReference type="GO" id="GO:0016020">
    <property type="term" value="C:membrane"/>
    <property type="evidence" value="ECO:0007669"/>
    <property type="project" value="TreeGrafter"/>
</dbReference>
<evidence type="ECO:0000313" key="8">
    <source>
        <dbReference type="EMBL" id="TVY44335.1"/>
    </source>
</evidence>
<protein>
    <recommendedName>
        <fullName evidence="5">Exocyst complex component SEC15</fullName>
    </recommendedName>
</protein>
<gene>
    <name evidence="8" type="primary">sec15</name>
    <name evidence="8" type="ORF">LOCC1_G002273</name>
</gene>
<dbReference type="InterPro" id="IPR048359">
    <property type="entry name" value="EXOC6_Sec15_N"/>
</dbReference>
<feature type="domain" description="Exocyst complex subunit EXOC6/Sec15 C-terminal" evidence="6">
    <location>
        <begin position="418"/>
        <end position="760"/>
    </location>
</feature>
<comment type="caution">
    <text evidence="8">The sequence shown here is derived from an EMBL/GenBank/DDBJ whole genome shotgun (WGS) entry which is preliminary data.</text>
</comment>
<evidence type="ECO:0000256" key="5">
    <source>
        <dbReference type="PIRNR" id="PIRNR025007"/>
    </source>
</evidence>
<dbReference type="GO" id="GO:0000145">
    <property type="term" value="C:exocyst"/>
    <property type="evidence" value="ECO:0007669"/>
    <property type="project" value="UniProtKB-UniRule"/>
</dbReference>
<evidence type="ECO:0000256" key="3">
    <source>
        <dbReference type="ARBA" id="ARBA00022483"/>
    </source>
</evidence>
<evidence type="ECO:0000256" key="1">
    <source>
        <dbReference type="ARBA" id="ARBA00007944"/>
    </source>
</evidence>
<keyword evidence="9" id="KW-1185">Reference proteome</keyword>
<evidence type="ECO:0000259" key="6">
    <source>
        <dbReference type="Pfam" id="PF04091"/>
    </source>
</evidence>
<feature type="domain" description="Exocyst complex component EXOC6/Sec15 N-terminal" evidence="7">
    <location>
        <begin position="51"/>
        <end position="225"/>
    </location>
</feature>
<evidence type="ECO:0000256" key="2">
    <source>
        <dbReference type="ARBA" id="ARBA00022448"/>
    </source>
</evidence>
<comment type="function">
    <text evidence="5">Component of the exocyst complex involved in the docking of exocytic vesicles with fusion sites on the plasma membrane.</text>
</comment>
<keyword evidence="2 5" id="KW-0813">Transport</keyword>
<reference evidence="8 9" key="1">
    <citation type="submission" date="2018-05" db="EMBL/GenBank/DDBJ databases">
        <title>Genome sequencing and assembly of the regulated plant pathogen Lachnellula willkommii and related sister species for the development of diagnostic species identification markers.</title>
        <authorList>
            <person name="Giroux E."/>
            <person name="Bilodeau G."/>
        </authorList>
    </citation>
    <scope>NUCLEOTIDE SEQUENCE [LARGE SCALE GENOMIC DNA]</scope>
    <source>
        <strain evidence="8 9">CBS 160.35</strain>
    </source>
</reference>